<accession>A0A6F9DK12</accession>
<dbReference type="GO" id="GO:0032436">
    <property type="term" value="P:positive regulation of proteasomal ubiquitin-dependent protein catabolic process"/>
    <property type="evidence" value="ECO:0007669"/>
    <property type="project" value="TreeGrafter"/>
</dbReference>
<reference evidence="1" key="1">
    <citation type="submission" date="2020-04" db="EMBL/GenBank/DDBJ databases">
        <authorList>
            <person name="Neveu A P."/>
        </authorList>
    </citation>
    <scope>NUCLEOTIDE SEQUENCE</scope>
    <source>
        <tissue evidence="1">Whole embryo</tissue>
    </source>
</reference>
<protein>
    <submittedName>
        <fullName evidence="1">Uncharacterized protein LOC104266835</fullName>
    </submittedName>
</protein>
<dbReference type="GO" id="GO:0000209">
    <property type="term" value="P:protein polyubiquitination"/>
    <property type="evidence" value="ECO:0007669"/>
    <property type="project" value="TreeGrafter"/>
</dbReference>
<proteinExistence type="evidence at transcript level"/>
<sequence>MDKGFLVLTGIEEITDRILSYLPIVDLLGKRQVCTIWKQVVDKIVARREKKTFVHYNVIETNSAQASKCERSDGEFYSTFQNKYGRLVKRVKYECNNFAPEHRQMIDRFLKWRATWTNFPRIIFVVHRLNQVTDKECLQNFKHLNEVMVRYIPSSCTLVMLKGAMCCPGSELNTCLRNETLLFSSVVESSVDVLAWQSMGTAKERSGLAEALQTFLKKQTDLKAFIFYYRLTSQHVIARWIRSMVCPLLETYALRHNNAVVMGCSLEGGIQHSQLCSNVFVKLAGSTFSGAKCSSAARNIQKSGAFLAIAISGKSAFSSSVLLDHNCNSVSDLTYKLQQLKKSIPAHIQFKPNQNNAFAFMVSCVGRMHDFEWYNDYSGGDYGFIERKAFEKAIPNVPLITTHGFGEVGGDFNLEPKPYSQVNLMHYHSTIFALVVL</sequence>
<gene>
    <name evidence="1" type="primary">LOC104266835</name>
</gene>
<evidence type="ECO:0000313" key="1">
    <source>
        <dbReference type="EMBL" id="CAB3263245.1"/>
    </source>
</evidence>
<organism evidence="1">
    <name type="scientific">Phallusia mammillata</name>
    <dbReference type="NCBI Taxonomy" id="59560"/>
    <lineage>
        <taxon>Eukaryota</taxon>
        <taxon>Metazoa</taxon>
        <taxon>Chordata</taxon>
        <taxon>Tunicata</taxon>
        <taxon>Ascidiacea</taxon>
        <taxon>Phlebobranchia</taxon>
        <taxon>Ascidiidae</taxon>
        <taxon>Phallusia</taxon>
    </lineage>
</organism>
<dbReference type="AlphaFoldDB" id="A0A6F9DK12"/>
<dbReference type="PANTHER" id="PTHR14939">
    <property type="entry name" value="F-BOX ONLY PROTEIN 22"/>
    <property type="match status" value="1"/>
</dbReference>
<dbReference type="InterPro" id="IPR036047">
    <property type="entry name" value="F-box-like_dom_sf"/>
</dbReference>
<dbReference type="Gene3D" id="1.20.1280.50">
    <property type="match status" value="1"/>
</dbReference>
<dbReference type="SUPFAM" id="SSF81383">
    <property type="entry name" value="F-box domain"/>
    <property type="match status" value="1"/>
</dbReference>
<dbReference type="EMBL" id="LR787383">
    <property type="protein sequence ID" value="CAB3263245.1"/>
    <property type="molecule type" value="mRNA"/>
</dbReference>
<dbReference type="PANTHER" id="PTHR14939:SF5">
    <property type="entry name" value="F-BOX ONLY PROTEIN 22"/>
    <property type="match status" value="1"/>
</dbReference>
<name>A0A6F9DK12_9ASCI</name>